<dbReference type="AlphaFoldDB" id="X1GXJ9"/>
<sequence length="350" mass="37741">GLRTLYNVANWEAVPVPSSQYQNFANWYAYYRTRNQMARTALSRVFGDSSLSKTVTNGYGGNQRVAWQNLDSSTYQLPSSTIISELIDTSACTSGASASPSTTAQLSGTSTTTPPACYRSAFYNWIFQVPASGGTPTRSAVTRAGTFFTRGNGKTGITGDLHDPYWQPPVTGTFNATTNPGNELYCRQNYHMLVTDGLWNGGNDGPQYTNLTLPSGKITLPDGVTFPDPTTSGVTSIYNPVHDGGNSGYASLSDIAFHYWATNLRTDLYSTATTPPQGMGIVPAYLPDQTTSVFNLTNTVASNVASTKVNPEIYFNPNNDPATWPHMDEFLVGLGVNGQLNLSQNTNCTS</sequence>
<accession>X1GXJ9</accession>
<comment type="caution">
    <text evidence="1">The sequence shown here is derived from an EMBL/GenBank/DDBJ whole genome shotgun (WGS) entry which is preliminary data.</text>
</comment>
<reference evidence="1" key="1">
    <citation type="journal article" date="2014" name="Front. Microbiol.">
        <title>High frequency of phylogenetically diverse reductive dehalogenase-homologous genes in deep subseafloor sedimentary metagenomes.</title>
        <authorList>
            <person name="Kawai M."/>
            <person name="Futagami T."/>
            <person name="Toyoda A."/>
            <person name="Takaki Y."/>
            <person name="Nishi S."/>
            <person name="Hori S."/>
            <person name="Arai W."/>
            <person name="Tsubouchi T."/>
            <person name="Morono Y."/>
            <person name="Uchiyama I."/>
            <person name="Ito T."/>
            <person name="Fujiyama A."/>
            <person name="Inagaki F."/>
            <person name="Takami H."/>
        </authorList>
    </citation>
    <scope>NUCLEOTIDE SEQUENCE</scope>
    <source>
        <strain evidence="1">Expedition CK06-06</strain>
    </source>
</reference>
<name>X1GXJ9_9ZZZZ</name>
<proteinExistence type="predicted"/>
<gene>
    <name evidence="1" type="ORF">S03H2_17365</name>
</gene>
<evidence type="ECO:0000313" key="1">
    <source>
        <dbReference type="EMBL" id="GAH46354.1"/>
    </source>
</evidence>
<dbReference type="EMBL" id="BARU01008950">
    <property type="protein sequence ID" value="GAH46354.1"/>
    <property type="molecule type" value="Genomic_DNA"/>
</dbReference>
<organism evidence="1">
    <name type="scientific">marine sediment metagenome</name>
    <dbReference type="NCBI Taxonomy" id="412755"/>
    <lineage>
        <taxon>unclassified sequences</taxon>
        <taxon>metagenomes</taxon>
        <taxon>ecological metagenomes</taxon>
    </lineage>
</organism>
<protein>
    <submittedName>
        <fullName evidence="1">Uncharacterized protein</fullName>
    </submittedName>
</protein>
<feature type="non-terminal residue" evidence="1">
    <location>
        <position position="1"/>
    </location>
</feature>
<feature type="non-terminal residue" evidence="1">
    <location>
        <position position="350"/>
    </location>
</feature>